<keyword evidence="2" id="KW-1133">Transmembrane helix</keyword>
<gene>
    <name evidence="3" type="ORF">K402DRAFT_411762</name>
</gene>
<reference evidence="3" key="1">
    <citation type="journal article" date="2020" name="Stud. Mycol.">
        <title>101 Dothideomycetes genomes: a test case for predicting lifestyles and emergence of pathogens.</title>
        <authorList>
            <person name="Haridas S."/>
            <person name="Albert R."/>
            <person name="Binder M."/>
            <person name="Bloem J."/>
            <person name="Labutti K."/>
            <person name="Salamov A."/>
            <person name="Andreopoulos B."/>
            <person name="Baker S."/>
            <person name="Barry K."/>
            <person name="Bills G."/>
            <person name="Bluhm B."/>
            <person name="Cannon C."/>
            <person name="Castanera R."/>
            <person name="Culley D."/>
            <person name="Daum C."/>
            <person name="Ezra D."/>
            <person name="Gonzalez J."/>
            <person name="Henrissat B."/>
            <person name="Kuo A."/>
            <person name="Liang C."/>
            <person name="Lipzen A."/>
            <person name="Lutzoni F."/>
            <person name="Magnuson J."/>
            <person name="Mondo S."/>
            <person name="Nolan M."/>
            <person name="Ohm R."/>
            <person name="Pangilinan J."/>
            <person name="Park H.-J."/>
            <person name="Ramirez L."/>
            <person name="Alfaro M."/>
            <person name="Sun H."/>
            <person name="Tritt A."/>
            <person name="Yoshinaga Y."/>
            <person name="Zwiers L.-H."/>
            <person name="Turgeon B."/>
            <person name="Goodwin S."/>
            <person name="Spatafora J."/>
            <person name="Crous P."/>
            <person name="Grigoriev I."/>
        </authorList>
    </citation>
    <scope>NUCLEOTIDE SEQUENCE</scope>
    <source>
        <strain evidence="3">CBS 113979</strain>
    </source>
</reference>
<keyword evidence="2" id="KW-0812">Transmembrane</keyword>
<evidence type="ECO:0000313" key="3">
    <source>
        <dbReference type="EMBL" id="KAF1987921.1"/>
    </source>
</evidence>
<feature type="region of interest" description="Disordered" evidence="1">
    <location>
        <begin position="408"/>
        <end position="434"/>
    </location>
</feature>
<dbReference type="OrthoDB" id="5367275at2759"/>
<evidence type="ECO:0000313" key="4">
    <source>
        <dbReference type="Proteomes" id="UP000800041"/>
    </source>
</evidence>
<feature type="transmembrane region" description="Helical" evidence="2">
    <location>
        <begin position="12"/>
        <end position="32"/>
    </location>
</feature>
<organism evidence="3 4">
    <name type="scientific">Aulographum hederae CBS 113979</name>
    <dbReference type="NCBI Taxonomy" id="1176131"/>
    <lineage>
        <taxon>Eukaryota</taxon>
        <taxon>Fungi</taxon>
        <taxon>Dikarya</taxon>
        <taxon>Ascomycota</taxon>
        <taxon>Pezizomycotina</taxon>
        <taxon>Dothideomycetes</taxon>
        <taxon>Pleosporomycetidae</taxon>
        <taxon>Aulographales</taxon>
        <taxon>Aulographaceae</taxon>
    </lineage>
</organism>
<accession>A0A6G1H3Y3</accession>
<keyword evidence="2" id="KW-0472">Membrane</keyword>
<protein>
    <submittedName>
        <fullName evidence="3">Glycosyltransferase family 8 protein</fullName>
    </submittedName>
</protein>
<evidence type="ECO:0000256" key="1">
    <source>
        <dbReference type="SAM" id="MobiDB-lite"/>
    </source>
</evidence>
<dbReference type="Proteomes" id="UP000800041">
    <property type="component" value="Unassembled WGS sequence"/>
</dbReference>
<dbReference type="AlphaFoldDB" id="A0A6G1H3Y3"/>
<sequence length="434" mass="47959">MVLLTPGQVSVAISSFIIFFFTFLLFFAGYTLQQQTVHNLQSIIRPPIPSPRLHIPEELNKNPSSNPASKGARPVGKKHKNHASLQGYFSYAPAVDWSKYAYVQYVRTVNEACSAVMMFEELHESKSPARRMLMFPSWWVGGQNTGDRTGSSTEAQEVEAQRLRKREEDEHVDTSRRLLKKAARRFGVALMPIRENNGDSFDQAEARALSTMFSFTEFKRIMRLSGPGTILNSAPLDSLLAFAPSSPLSGVPHPNSDGEPNEIGTSLLLIQPSKSTREHFSNALTTSPQTANTSALLNSVFPAPDSFLPPSFLSASESSSLMSTTHSLVLADAFFNSSAFLAETGFVKFEDPRLPGPEVSIPWKVKIEVRPEMDGARKVWDSVYERWRSRRMEVCGLDLEAWKEPERVAEVQGTAQGEESISAAPPSGGSSNEL</sequence>
<proteinExistence type="predicted"/>
<feature type="region of interest" description="Disordered" evidence="1">
    <location>
        <begin position="54"/>
        <end position="78"/>
    </location>
</feature>
<dbReference type="GO" id="GO:0016740">
    <property type="term" value="F:transferase activity"/>
    <property type="evidence" value="ECO:0007669"/>
    <property type="project" value="UniProtKB-KW"/>
</dbReference>
<feature type="compositionally biased region" description="Low complexity" evidence="1">
    <location>
        <begin position="422"/>
        <end position="434"/>
    </location>
</feature>
<evidence type="ECO:0000256" key="2">
    <source>
        <dbReference type="SAM" id="Phobius"/>
    </source>
</evidence>
<keyword evidence="4" id="KW-1185">Reference proteome</keyword>
<dbReference type="EMBL" id="ML977150">
    <property type="protein sequence ID" value="KAF1987921.1"/>
    <property type="molecule type" value="Genomic_DNA"/>
</dbReference>
<name>A0A6G1H3Y3_9PEZI</name>
<keyword evidence="3" id="KW-0808">Transferase</keyword>